<gene>
    <name evidence="5" type="ORF">CONCODRAFT_2932</name>
</gene>
<evidence type="ECO:0000313" key="5">
    <source>
        <dbReference type="EMBL" id="KXN74042.1"/>
    </source>
</evidence>
<proteinExistence type="predicted"/>
<keyword evidence="6" id="KW-1185">Reference proteome</keyword>
<dbReference type="InterPro" id="IPR011993">
    <property type="entry name" value="PH-like_dom_sf"/>
</dbReference>
<evidence type="ECO:0000256" key="3">
    <source>
        <dbReference type="SAM" id="MobiDB-lite"/>
    </source>
</evidence>
<feature type="compositionally biased region" description="Basic and acidic residues" evidence="3">
    <location>
        <begin position="40"/>
        <end position="72"/>
    </location>
</feature>
<sequence>MSNITAEAKIDSVSATGHNNEVPVDQVSKVTITDIEQDEKENVENNDKAKQDTADAKEAEEKPVESPFKKAAESGTGFAGFASVEKSSFMEAISRLNSSETTNIFSQTSQNETKPNSLSNGSWLPSSNSIFAQGSNFGSFSSRLSSTGSLFSSQAAEDADSDPEAEKPTSFLIGSQNPNFVPIQENIVTGEEDEICKFSYDGILYQIVGGKWVSRGKSKVKLNRSKDTSSACPARLLIRQPGTHTLMLNQPLSTNITSTGPRPDQPQCIDFTTMSNDKAELYALKFKEEAFTEEFFLMFNKLKEHYQKVKPATANSTISDSNGNADEAHKRAIDETEATEGSASSPKKARDSTTSKPESGYNGEAE</sequence>
<feature type="region of interest" description="Disordered" evidence="3">
    <location>
        <begin position="1"/>
        <end position="72"/>
    </location>
</feature>
<feature type="compositionally biased region" description="Polar residues" evidence="3">
    <location>
        <begin position="313"/>
        <end position="324"/>
    </location>
</feature>
<dbReference type="Gene3D" id="2.30.29.30">
    <property type="entry name" value="Pleckstrin-homology domain (PH domain)/Phosphotyrosine-binding domain (PTB)"/>
    <property type="match status" value="1"/>
</dbReference>
<dbReference type="GO" id="GO:0005634">
    <property type="term" value="C:nucleus"/>
    <property type="evidence" value="ECO:0007669"/>
    <property type="project" value="UniProtKB-SubCell"/>
</dbReference>
<dbReference type="InterPro" id="IPR045255">
    <property type="entry name" value="RanBP1-like"/>
</dbReference>
<feature type="region of interest" description="Disordered" evidence="3">
    <location>
        <begin position="153"/>
        <end position="175"/>
    </location>
</feature>
<comment type="subcellular location">
    <subcellularLocation>
        <location evidence="1">Nucleus</location>
    </subcellularLocation>
</comment>
<dbReference type="PANTHER" id="PTHR23138">
    <property type="entry name" value="RAN BINDING PROTEIN"/>
    <property type="match status" value="1"/>
</dbReference>
<dbReference type="AlphaFoldDB" id="A0A137PGC4"/>
<feature type="domain" description="RanBD1" evidence="4">
    <location>
        <begin position="181"/>
        <end position="308"/>
    </location>
</feature>
<dbReference type="SMART" id="SM00160">
    <property type="entry name" value="RanBD"/>
    <property type="match status" value="1"/>
</dbReference>
<evidence type="ECO:0000259" key="4">
    <source>
        <dbReference type="PROSITE" id="PS50196"/>
    </source>
</evidence>
<dbReference type="PANTHER" id="PTHR23138:SF142">
    <property type="entry name" value="RAN-BINDING PROTEIN 3B-RELATED"/>
    <property type="match status" value="1"/>
</dbReference>
<accession>A0A137PGC4</accession>
<dbReference type="EMBL" id="KQ964428">
    <property type="protein sequence ID" value="KXN74042.1"/>
    <property type="molecule type" value="Genomic_DNA"/>
</dbReference>
<feature type="region of interest" description="Disordered" evidence="3">
    <location>
        <begin position="312"/>
        <end position="366"/>
    </location>
</feature>
<keyword evidence="2" id="KW-0539">Nucleus</keyword>
<dbReference type="STRING" id="796925.A0A137PGC4"/>
<reference evidence="5 6" key="1">
    <citation type="journal article" date="2015" name="Genome Biol. Evol.">
        <title>Phylogenomic analyses indicate that early fungi evolved digesting cell walls of algal ancestors of land plants.</title>
        <authorList>
            <person name="Chang Y."/>
            <person name="Wang S."/>
            <person name="Sekimoto S."/>
            <person name="Aerts A.L."/>
            <person name="Choi C."/>
            <person name="Clum A."/>
            <person name="LaButti K.M."/>
            <person name="Lindquist E.A."/>
            <person name="Yee Ngan C."/>
            <person name="Ohm R.A."/>
            <person name="Salamov A.A."/>
            <person name="Grigoriev I.V."/>
            <person name="Spatafora J.W."/>
            <person name="Berbee M.L."/>
        </authorList>
    </citation>
    <scope>NUCLEOTIDE SEQUENCE [LARGE SCALE GENOMIC DNA]</scope>
    <source>
        <strain evidence="5 6">NRRL 28638</strain>
    </source>
</reference>
<dbReference type="Pfam" id="PF00638">
    <property type="entry name" value="Ran_BP1"/>
    <property type="match status" value="1"/>
</dbReference>
<name>A0A137PGC4_CONC2</name>
<dbReference type="OrthoDB" id="185618at2759"/>
<dbReference type="InterPro" id="IPR000156">
    <property type="entry name" value="Ran_bind_dom"/>
</dbReference>
<protein>
    <recommendedName>
        <fullName evidence="4">RanBD1 domain-containing protein</fullName>
    </recommendedName>
</protein>
<dbReference type="PROSITE" id="PS50196">
    <property type="entry name" value="RANBD1"/>
    <property type="match status" value="1"/>
</dbReference>
<evidence type="ECO:0000313" key="6">
    <source>
        <dbReference type="Proteomes" id="UP000070444"/>
    </source>
</evidence>
<organism evidence="5 6">
    <name type="scientific">Conidiobolus coronatus (strain ATCC 28846 / CBS 209.66 / NRRL 28638)</name>
    <name type="common">Delacroixia coronata</name>
    <dbReference type="NCBI Taxonomy" id="796925"/>
    <lineage>
        <taxon>Eukaryota</taxon>
        <taxon>Fungi</taxon>
        <taxon>Fungi incertae sedis</taxon>
        <taxon>Zoopagomycota</taxon>
        <taxon>Entomophthoromycotina</taxon>
        <taxon>Entomophthoromycetes</taxon>
        <taxon>Entomophthorales</taxon>
        <taxon>Ancylistaceae</taxon>
        <taxon>Conidiobolus</taxon>
    </lineage>
</organism>
<evidence type="ECO:0000256" key="1">
    <source>
        <dbReference type="ARBA" id="ARBA00004123"/>
    </source>
</evidence>
<dbReference type="Proteomes" id="UP000070444">
    <property type="component" value="Unassembled WGS sequence"/>
</dbReference>
<evidence type="ECO:0000256" key="2">
    <source>
        <dbReference type="ARBA" id="ARBA00023242"/>
    </source>
</evidence>
<dbReference type="SUPFAM" id="SSF50729">
    <property type="entry name" value="PH domain-like"/>
    <property type="match status" value="1"/>
</dbReference>